<feature type="non-terminal residue" evidence="9">
    <location>
        <position position="203"/>
    </location>
</feature>
<evidence type="ECO:0000313" key="10">
    <source>
        <dbReference type="Proteomes" id="UP000799764"/>
    </source>
</evidence>
<evidence type="ECO:0000256" key="2">
    <source>
        <dbReference type="ARBA" id="ARBA00005546"/>
    </source>
</evidence>
<evidence type="ECO:0000313" key="9">
    <source>
        <dbReference type="EMBL" id="KAF2437514.1"/>
    </source>
</evidence>
<dbReference type="Proteomes" id="UP000799764">
    <property type="component" value="Unassembled WGS sequence"/>
</dbReference>
<evidence type="ECO:0000256" key="8">
    <source>
        <dbReference type="RuleBase" id="RU004398"/>
    </source>
</evidence>
<dbReference type="GO" id="GO:0005829">
    <property type="term" value="C:cytosol"/>
    <property type="evidence" value="ECO:0007669"/>
    <property type="project" value="TreeGrafter"/>
</dbReference>
<protein>
    <recommendedName>
        <fullName evidence="4">EKC/KEOPS complex subunit CGI121</fullName>
    </recommendedName>
    <alternativeName>
        <fullName evidence="3">EKC/KEOPS complex subunit cgi121</fullName>
    </alternativeName>
</protein>
<dbReference type="InterPro" id="IPR036504">
    <property type="entry name" value="CGI121/TPRKB_sf"/>
</dbReference>
<accession>A0A9P4P392</accession>
<dbReference type="PANTHER" id="PTHR15840:SF10">
    <property type="entry name" value="EKC_KEOPS COMPLEX SUBUNIT TPRKB"/>
    <property type="match status" value="1"/>
</dbReference>
<dbReference type="SUPFAM" id="SSF143870">
    <property type="entry name" value="PF0523-like"/>
    <property type="match status" value="1"/>
</dbReference>
<evidence type="ECO:0000256" key="4">
    <source>
        <dbReference type="ARBA" id="ARBA00016009"/>
    </source>
</evidence>
<comment type="caution">
    <text evidence="9">The sequence shown here is derived from an EMBL/GenBank/DDBJ whole genome shotgun (WGS) entry which is preliminary data.</text>
</comment>
<keyword evidence="5" id="KW-0819">tRNA processing</keyword>
<sequence>IPIHTLTLPHYPAHPIHIALFTHVRNAPTLRSQLLSSNPAFDYAFLDASTLLSPTHLLLAAQLALHAHLTHRAKTRTPHSELVFRLHPNNNIGEAYRKFGIADESSEVLVVKFGGMGDGVTAEGVGTHLGEVVEGEVVSIGEGMEEVAMFADVGKIRKIYKLGEAGAKGKGKKGAVVNGDGKVRDERKDMESVILGTMALKGS</sequence>
<keyword evidence="6 8" id="KW-0539">Nucleus</keyword>
<evidence type="ECO:0000256" key="7">
    <source>
        <dbReference type="ARBA" id="ARBA00025043"/>
    </source>
</evidence>
<proteinExistence type="inferred from homology"/>
<dbReference type="Pfam" id="PF08617">
    <property type="entry name" value="CGI-121"/>
    <property type="match status" value="1"/>
</dbReference>
<feature type="non-terminal residue" evidence="9">
    <location>
        <position position="1"/>
    </location>
</feature>
<evidence type="ECO:0000256" key="1">
    <source>
        <dbReference type="ARBA" id="ARBA00004123"/>
    </source>
</evidence>
<evidence type="ECO:0000256" key="3">
    <source>
        <dbReference type="ARBA" id="ARBA00015316"/>
    </source>
</evidence>
<dbReference type="GO" id="GO:0005634">
    <property type="term" value="C:nucleus"/>
    <property type="evidence" value="ECO:0007669"/>
    <property type="project" value="UniProtKB-SubCell"/>
</dbReference>
<dbReference type="AlphaFoldDB" id="A0A9P4P392"/>
<dbReference type="InterPro" id="IPR013926">
    <property type="entry name" value="CGI121/TPRKB"/>
</dbReference>
<dbReference type="GO" id="GO:0000408">
    <property type="term" value="C:EKC/KEOPS complex"/>
    <property type="evidence" value="ECO:0007669"/>
    <property type="project" value="TreeGrafter"/>
</dbReference>
<reference evidence="9" key="1">
    <citation type="journal article" date="2020" name="Stud. Mycol.">
        <title>101 Dothideomycetes genomes: a test case for predicting lifestyles and emergence of pathogens.</title>
        <authorList>
            <person name="Haridas S."/>
            <person name="Albert R."/>
            <person name="Binder M."/>
            <person name="Bloem J."/>
            <person name="Labutti K."/>
            <person name="Salamov A."/>
            <person name="Andreopoulos B."/>
            <person name="Baker S."/>
            <person name="Barry K."/>
            <person name="Bills G."/>
            <person name="Bluhm B."/>
            <person name="Cannon C."/>
            <person name="Castanera R."/>
            <person name="Culley D."/>
            <person name="Daum C."/>
            <person name="Ezra D."/>
            <person name="Gonzalez J."/>
            <person name="Henrissat B."/>
            <person name="Kuo A."/>
            <person name="Liang C."/>
            <person name="Lipzen A."/>
            <person name="Lutzoni F."/>
            <person name="Magnuson J."/>
            <person name="Mondo S."/>
            <person name="Nolan M."/>
            <person name="Ohm R."/>
            <person name="Pangilinan J."/>
            <person name="Park H.-J."/>
            <person name="Ramirez L."/>
            <person name="Alfaro M."/>
            <person name="Sun H."/>
            <person name="Tritt A."/>
            <person name="Yoshinaga Y."/>
            <person name="Zwiers L.-H."/>
            <person name="Turgeon B."/>
            <person name="Goodwin S."/>
            <person name="Spatafora J."/>
            <person name="Crous P."/>
            <person name="Grigoriev I."/>
        </authorList>
    </citation>
    <scope>NUCLEOTIDE SEQUENCE</scope>
    <source>
        <strain evidence="9">CBS 690.94</strain>
    </source>
</reference>
<evidence type="ECO:0000256" key="5">
    <source>
        <dbReference type="ARBA" id="ARBA00022694"/>
    </source>
</evidence>
<organism evidence="9 10">
    <name type="scientific">Karstenula rhodostoma CBS 690.94</name>
    <dbReference type="NCBI Taxonomy" id="1392251"/>
    <lineage>
        <taxon>Eukaryota</taxon>
        <taxon>Fungi</taxon>
        <taxon>Dikarya</taxon>
        <taxon>Ascomycota</taxon>
        <taxon>Pezizomycotina</taxon>
        <taxon>Dothideomycetes</taxon>
        <taxon>Pleosporomycetidae</taxon>
        <taxon>Pleosporales</taxon>
        <taxon>Massarineae</taxon>
        <taxon>Didymosphaeriaceae</taxon>
        <taxon>Karstenula</taxon>
    </lineage>
</organism>
<gene>
    <name evidence="9" type="ORF">P171DRAFT_343058</name>
</gene>
<dbReference type="OrthoDB" id="329139at2759"/>
<dbReference type="EMBL" id="MU001515">
    <property type="protein sequence ID" value="KAF2437514.1"/>
    <property type="molecule type" value="Genomic_DNA"/>
</dbReference>
<dbReference type="PANTHER" id="PTHR15840">
    <property type="entry name" value="CGI-121 FAMILY MEMBER"/>
    <property type="match status" value="1"/>
</dbReference>
<keyword evidence="10" id="KW-1185">Reference proteome</keyword>
<comment type="similarity">
    <text evidence="2 8">Belongs to the CGI121/TPRKB family.</text>
</comment>
<comment type="subcellular location">
    <subcellularLocation>
        <location evidence="1">Nucleus</location>
    </subcellularLocation>
</comment>
<dbReference type="GO" id="GO:0002949">
    <property type="term" value="P:tRNA threonylcarbamoyladenosine modification"/>
    <property type="evidence" value="ECO:0007669"/>
    <property type="project" value="TreeGrafter"/>
</dbReference>
<dbReference type="Gene3D" id="3.30.2380.10">
    <property type="entry name" value="CGI121/TPRKB"/>
    <property type="match status" value="1"/>
</dbReference>
<name>A0A9P4P392_9PLEO</name>
<evidence type="ECO:0000256" key="6">
    <source>
        <dbReference type="ARBA" id="ARBA00023242"/>
    </source>
</evidence>
<comment type="function">
    <text evidence="7">Component of the EKC/KEOPS complex that is required for the formation of a threonylcarbamoyl group on adenosine at position 37 (t(6)A37) in tRNAs that read codons beginning with adenine. The complex is probably involved in the transfer of the threonylcarbamoyl moiety of threonylcarbamoyl-AMP (TC-AMP) to the N6 group of A37. CGI121 acts as an allosteric effector that regulates the t(6)A activity of the complex. The EKC/KEOPS complex also promotes both telomere uncapping and telomere elongation. The complex is required for efficient recruitment of transcriptional coactivators. CGI121 is not required for tRNA modification.</text>
</comment>